<dbReference type="PRINTS" id="PR00037">
    <property type="entry name" value="HTHLACR"/>
</dbReference>
<feature type="domain" description="HTH deoR-type" evidence="4">
    <location>
        <begin position="3"/>
        <end position="58"/>
    </location>
</feature>
<dbReference type="PANTHER" id="PTHR30363">
    <property type="entry name" value="HTH-TYPE TRANSCRIPTIONAL REGULATOR SRLR-RELATED"/>
    <property type="match status" value="1"/>
</dbReference>
<dbReference type="OrthoDB" id="9797223at2"/>
<dbReference type="InterPro" id="IPR050313">
    <property type="entry name" value="Carb_Metab_HTH_regulators"/>
</dbReference>
<dbReference type="SMART" id="SM00420">
    <property type="entry name" value="HTH_DEOR"/>
    <property type="match status" value="1"/>
</dbReference>
<dbReference type="RefSeq" id="WP_006782762.1">
    <property type="nucleotide sequence ID" value="NZ_CP040506.1"/>
</dbReference>
<dbReference type="SMART" id="SM01134">
    <property type="entry name" value="DeoRC"/>
    <property type="match status" value="1"/>
</dbReference>
<dbReference type="PATRIC" id="fig|742737.3.peg.4761"/>
<dbReference type="GO" id="GO:0003677">
    <property type="term" value="F:DNA binding"/>
    <property type="evidence" value="ECO:0007669"/>
    <property type="project" value="UniProtKB-KW"/>
</dbReference>
<organism evidence="5 6">
    <name type="scientific">Hungatella hathewayi WAL-18680</name>
    <dbReference type="NCBI Taxonomy" id="742737"/>
    <lineage>
        <taxon>Bacteria</taxon>
        <taxon>Bacillati</taxon>
        <taxon>Bacillota</taxon>
        <taxon>Clostridia</taxon>
        <taxon>Lachnospirales</taxon>
        <taxon>Lachnospiraceae</taxon>
        <taxon>Hungatella</taxon>
    </lineage>
</organism>
<dbReference type="SUPFAM" id="SSF100950">
    <property type="entry name" value="NagB/RpiA/CoA transferase-like"/>
    <property type="match status" value="1"/>
</dbReference>
<dbReference type="PROSITE" id="PS00894">
    <property type="entry name" value="HTH_DEOR_1"/>
    <property type="match status" value="1"/>
</dbReference>
<evidence type="ECO:0000313" key="6">
    <source>
        <dbReference type="Proteomes" id="UP000005384"/>
    </source>
</evidence>
<dbReference type="PROSITE" id="PS51000">
    <property type="entry name" value="HTH_DEOR_2"/>
    <property type="match status" value="1"/>
</dbReference>
<sequence length="253" mass="28736">MLQAERLQMILNKVQEQNFITVEELAQMFHVSLVTIRRDLNMLCEQHLLERCHGGAKIPEDTIMEIDYNVKKEYQREEKQKIAQKAVELISENDTIYLDSGTTIGEIAKLLCEDSKHLSVVTNELNIATILTDSDVDLTILGGTVHKKTKSVIGHAGEEFLKQFRFSKAFLGTSSVNYNFEVFSPTPDKAYLKQTVMGLASQVYLVVDSSKFYSQAMCLVGCLSEFAGVITDKKFNEKEWEKIRELNINVIEV</sequence>
<reference evidence="5 6" key="1">
    <citation type="submission" date="2011-08" db="EMBL/GenBank/DDBJ databases">
        <title>The Genome Sequence of Clostridium hathewayi WAL-18680.</title>
        <authorList>
            <consortium name="The Broad Institute Genome Sequencing Platform"/>
            <person name="Earl A."/>
            <person name="Ward D."/>
            <person name="Feldgarden M."/>
            <person name="Gevers D."/>
            <person name="Finegold S.M."/>
            <person name="Summanen P.H."/>
            <person name="Molitoris D.R."/>
            <person name="Song M."/>
            <person name="Daigneault M."/>
            <person name="Allen-Vercoe E."/>
            <person name="Young S.K."/>
            <person name="Zeng Q."/>
            <person name="Gargeya S."/>
            <person name="Fitzgerald M."/>
            <person name="Haas B."/>
            <person name="Abouelleil A."/>
            <person name="Alvarado L."/>
            <person name="Arachchi H.M."/>
            <person name="Berlin A."/>
            <person name="Brown A."/>
            <person name="Chapman S.B."/>
            <person name="Chen Z."/>
            <person name="Dunbar C."/>
            <person name="Freedman E."/>
            <person name="Gearin G."/>
            <person name="Gellesch M."/>
            <person name="Goldberg J."/>
            <person name="Griggs A."/>
            <person name="Gujja S."/>
            <person name="Heiman D."/>
            <person name="Howarth C."/>
            <person name="Larson L."/>
            <person name="Lui A."/>
            <person name="MacDonald P.J.P."/>
            <person name="Montmayeur A."/>
            <person name="Murphy C."/>
            <person name="Neiman D."/>
            <person name="Pearson M."/>
            <person name="Priest M."/>
            <person name="Roberts A."/>
            <person name="Saif S."/>
            <person name="Shea T."/>
            <person name="Shenoy N."/>
            <person name="Sisk P."/>
            <person name="Stolte C."/>
            <person name="Sykes S."/>
            <person name="Wortman J."/>
            <person name="Nusbaum C."/>
            <person name="Birren B."/>
        </authorList>
    </citation>
    <scope>NUCLEOTIDE SEQUENCE [LARGE SCALE GENOMIC DNA]</scope>
    <source>
        <strain evidence="5 6">WAL-18680</strain>
    </source>
</reference>
<evidence type="ECO:0000256" key="2">
    <source>
        <dbReference type="ARBA" id="ARBA00023125"/>
    </source>
</evidence>
<dbReference type="AlphaFoldDB" id="G5IMP6"/>
<dbReference type="PANTHER" id="PTHR30363:SF46">
    <property type="entry name" value="LYSR FAMILY TRANSCRIPTIONAL REGULATOR"/>
    <property type="match status" value="1"/>
</dbReference>
<dbReference type="InterPro" id="IPR001034">
    <property type="entry name" value="DeoR_HTH"/>
</dbReference>
<dbReference type="InterPro" id="IPR018356">
    <property type="entry name" value="Tscrpt_reg_HTH_DeoR_CS"/>
</dbReference>
<dbReference type="InterPro" id="IPR037171">
    <property type="entry name" value="NagB/RpiA_transferase-like"/>
</dbReference>
<dbReference type="InterPro" id="IPR036390">
    <property type="entry name" value="WH_DNA-bd_sf"/>
</dbReference>
<name>G5IMP6_9FIRM</name>
<dbReference type="Gene3D" id="1.10.10.10">
    <property type="entry name" value="Winged helix-like DNA-binding domain superfamily/Winged helix DNA-binding domain"/>
    <property type="match status" value="1"/>
</dbReference>
<evidence type="ECO:0000313" key="5">
    <source>
        <dbReference type="EMBL" id="EHI57665.1"/>
    </source>
</evidence>
<keyword evidence="3" id="KW-0804">Transcription</keyword>
<evidence type="ECO:0000256" key="1">
    <source>
        <dbReference type="ARBA" id="ARBA00023015"/>
    </source>
</evidence>
<protein>
    <recommendedName>
        <fullName evidence="4">HTH deoR-type domain-containing protein</fullName>
    </recommendedName>
</protein>
<keyword evidence="6" id="KW-1185">Reference proteome</keyword>
<dbReference type="Pfam" id="PF08220">
    <property type="entry name" value="HTH_DeoR"/>
    <property type="match status" value="1"/>
</dbReference>
<keyword evidence="2" id="KW-0238">DNA-binding</keyword>
<dbReference type="HOGENOM" id="CLU_060699_1_4_9"/>
<dbReference type="GO" id="GO:0003700">
    <property type="term" value="F:DNA-binding transcription factor activity"/>
    <property type="evidence" value="ECO:0007669"/>
    <property type="project" value="InterPro"/>
</dbReference>
<keyword evidence="1" id="KW-0805">Transcription regulation</keyword>
<dbReference type="SUPFAM" id="SSF46785">
    <property type="entry name" value="Winged helix' DNA-binding domain"/>
    <property type="match status" value="1"/>
</dbReference>
<dbReference type="Pfam" id="PF00455">
    <property type="entry name" value="DeoRC"/>
    <property type="match status" value="1"/>
</dbReference>
<dbReference type="EMBL" id="ADLN01000120">
    <property type="protein sequence ID" value="EHI57665.1"/>
    <property type="molecule type" value="Genomic_DNA"/>
</dbReference>
<dbReference type="InterPro" id="IPR014036">
    <property type="entry name" value="DeoR-like_C"/>
</dbReference>
<accession>G5IMP6</accession>
<evidence type="ECO:0000259" key="4">
    <source>
        <dbReference type="PROSITE" id="PS51000"/>
    </source>
</evidence>
<dbReference type="InterPro" id="IPR036388">
    <property type="entry name" value="WH-like_DNA-bd_sf"/>
</dbReference>
<evidence type="ECO:0000256" key="3">
    <source>
        <dbReference type="ARBA" id="ARBA00023163"/>
    </source>
</evidence>
<dbReference type="Proteomes" id="UP000005384">
    <property type="component" value="Unassembled WGS sequence"/>
</dbReference>
<dbReference type="Gene3D" id="3.40.50.1360">
    <property type="match status" value="1"/>
</dbReference>
<gene>
    <name evidence="5" type="ORF">HMPREF9473_04774</name>
</gene>
<comment type="caution">
    <text evidence="5">The sequence shown here is derived from an EMBL/GenBank/DDBJ whole genome shotgun (WGS) entry which is preliminary data.</text>
</comment>
<proteinExistence type="predicted"/>